<reference evidence="2 3" key="1">
    <citation type="submission" date="2020-06" db="EMBL/GenBank/DDBJ databases">
        <title>Transcriptomic and genomic resources for Thalictrum thalictroides and T. hernandezii: Facilitating candidate gene discovery in an emerging model plant lineage.</title>
        <authorList>
            <person name="Arias T."/>
            <person name="Riano-Pachon D.M."/>
            <person name="Di Stilio V.S."/>
        </authorList>
    </citation>
    <scope>NUCLEOTIDE SEQUENCE [LARGE SCALE GENOMIC DNA]</scope>
    <source>
        <strain evidence="3">cv. WT478/WT964</strain>
        <tissue evidence="2">Leaves</tissue>
    </source>
</reference>
<evidence type="ECO:0000256" key="1">
    <source>
        <dbReference type="SAM" id="MobiDB-lite"/>
    </source>
</evidence>
<feature type="region of interest" description="Disordered" evidence="1">
    <location>
        <begin position="17"/>
        <end position="42"/>
    </location>
</feature>
<gene>
    <name evidence="2" type="ORF">FRX31_006461</name>
</gene>
<name>A0A7J6X2Q5_THATH</name>
<evidence type="ECO:0000313" key="2">
    <source>
        <dbReference type="EMBL" id="KAF5203954.1"/>
    </source>
</evidence>
<dbReference type="AlphaFoldDB" id="A0A7J6X2Q5"/>
<sequence length="119" mass="12874">MVQGDRLISRESEYHRSLAQQHMDRADGQYNLHSSQAASHVLQPQPAYTAAPSFTSGAYVAAPSYASPGYISAPSYAPPNQVYNNSHQRPASVWVSLAAEGNAPVSSMYSFPGPTPTYR</sequence>
<feature type="compositionally biased region" description="Basic and acidic residues" evidence="1">
    <location>
        <begin position="17"/>
        <end position="27"/>
    </location>
</feature>
<proteinExistence type="predicted"/>
<accession>A0A7J6X2Q5</accession>
<comment type="caution">
    <text evidence="2">The sequence shown here is derived from an EMBL/GenBank/DDBJ whole genome shotgun (WGS) entry which is preliminary data.</text>
</comment>
<evidence type="ECO:0000313" key="3">
    <source>
        <dbReference type="Proteomes" id="UP000554482"/>
    </source>
</evidence>
<organism evidence="2 3">
    <name type="scientific">Thalictrum thalictroides</name>
    <name type="common">Rue-anemone</name>
    <name type="synonym">Anemone thalictroides</name>
    <dbReference type="NCBI Taxonomy" id="46969"/>
    <lineage>
        <taxon>Eukaryota</taxon>
        <taxon>Viridiplantae</taxon>
        <taxon>Streptophyta</taxon>
        <taxon>Embryophyta</taxon>
        <taxon>Tracheophyta</taxon>
        <taxon>Spermatophyta</taxon>
        <taxon>Magnoliopsida</taxon>
        <taxon>Ranunculales</taxon>
        <taxon>Ranunculaceae</taxon>
        <taxon>Thalictroideae</taxon>
        <taxon>Thalictrum</taxon>
    </lineage>
</organism>
<dbReference type="EMBL" id="JABWDY010006029">
    <property type="protein sequence ID" value="KAF5203954.1"/>
    <property type="molecule type" value="Genomic_DNA"/>
</dbReference>
<protein>
    <submittedName>
        <fullName evidence="2">Uncharacterized protein</fullName>
    </submittedName>
</protein>
<dbReference type="Proteomes" id="UP000554482">
    <property type="component" value="Unassembled WGS sequence"/>
</dbReference>
<keyword evidence="3" id="KW-1185">Reference proteome</keyword>